<reference evidence="4" key="1">
    <citation type="journal article" date="2020" name="Stud. Mycol.">
        <title>101 Dothideomycetes genomes: a test case for predicting lifestyles and emergence of pathogens.</title>
        <authorList>
            <person name="Haridas S."/>
            <person name="Albert R."/>
            <person name="Binder M."/>
            <person name="Bloem J."/>
            <person name="Labutti K."/>
            <person name="Salamov A."/>
            <person name="Andreopoulos B."/>
            <person name="Baker S."/>
            <person name="Barry K."/>
            <person name="Bills G."/>
            <person name="Bluhm B."/>
            <person name="Cannon C."/>
            <person name="Castanera R."/>
            <person name="Culley D."/>
            <person name="Daum C."/>
            <person name="Ezra D."/>
            <person name="Gonzalez J."/>
            <person name="Henrissat B."/>
            <person name="Kuo A."/>
            <person name="Liang C."/>
            <person name="Lipzen A."/>
            <person name="Lutzoni F."/>
            <person name="Magnuson J."/>
            <person name="Mondo S."/>
            <person name="Nolan M."/>
            <person name="Ohm R."/>
            <person name="Pangilinan J."/>
            <person name="Park H.-J."/>
            <person name="Ramirez L."/>
            <person name="Alfaro M."/>
            <person name="Sun H."/>
            <person name="Tritt A."/>
            <person name="Yoshinaga Y."/>
            <person name="Zwiers L.-H."/>
            <person name="Turgeon B."/>
            <person name="Goodwin S."/>
            <person name="Spatafora J."/>
            <person name="Crous P."/>
            <person name="Grigoriev I."/>
        </authorList>
    </citation>
    <scope>NUCLEOTIDE SEQUENCE</scope>
    <source>
        <strain evidence="4">CBS 269.34</strain>
    </source>
</reference>
<dbReference type="OrthoDB" id="191139at2759"/>
<evidence type="ECO:0000313" key="5">
    <source>
        <dbReference type="Proteomes" id="UP000799750"/>
    </source>
</evidence>
<dbReference type="EC" id="1.1.1.270" evidence="2"/>
<name>A0A6A6RA45_9PEZI</name>
<keyword evidence="3" id="KW-1133">Transmembrane helix</keyword>
<dbReference type="PANTHER" id="PTHR43647:SF4">
    <property type="entry name" value="KETOREDUCTASE (KR) DOMAIN-CONTAINING PROTEIN"/>
    <property type="match status" value="1"/>
</dbReference>
<feature type="transmembrane region" description="Helical" evidence="3">
    <location>
        <begin position="254"/>
        <end position="273"/>
    </location>
</feature>
<accession>A0A6A6RA45</accession>
<dbReference type="GO" id="GO:0000253">
    <property type="term" value="F:3-beta-hydroxysteroid 3-dehydrogenase (NADP+) activity"/>
    <property type="evidence" value="ECO:0007669"/>
    <property type="project" value="UniProtKB-EC"/>
</dbReference>
<evidence type="ECO:0000256" key="3">
    <source>
        <dbReference type="SAM" id="Phobius"/>
    </source>
</evidence>
<evidence type="ECO:0000256" key="2">
    <source>
        <dbReference type="ARBA" id="ARBA00023621"/>
    </source>
</evidence>
<proteinExistence type="predicted"/>
<gene>
    <name evidence="4" type="ORF">BU16DRAFT_522609</name>
</gene>
<dbReference type="InterPro" id="IPR036291">
    <property type="entry name" value="NAD(P)-bd_dom_sf"/>
</dbReference>
<dbReference type="GO" id="GO:0005811">
    <property type="term" value="C:lipid droplet"/>
    <property type="evidence" value="ECO:0007669"/>
    <property type="project" value="TreeGrafter"/>
</dbReference>
<keyword evidence="5" id="KW-1185">Reference proteome</keyword>
<keyword evidence="3" id="KW-0812">Transmembrane</keyword>
<keyword evidence="3" id="KW-0472">Membrane</keyword>
<dbReference type="InterPro" id="IPR051593">
    <property type="entry name" value="Ergosterol_Biosynth_ERG27"/>
</dbReference>
<protein>
    <recommendedName>
        <fullName evidence="2">3beta-hydroxysteroid 3-dehydrogenase</fullName>
        <ecNumber evidence="2">1.1.1.270</ecNumber>
    </recommendedName>
</protein>
<dbReference type="InterPro" id="IPR002347">
    <property type="entry name" value="SDR_fam"/>
</dbReference>
<organism evidence="4 5">
    <name type="scientific">Lophium mytilinum</name>
    <dbReference type="NCBI Taxonomy" id="390894"/>
    <lineage>
        <taxon>Eukaryota</taxon>
        <taxon>Fungi</taxon>
        <taxon>Dikarya</taxon>
        <taxon>Ascomycota</taxon>
        <taxon>Pezizomycotina</taxon>
        <taxon>Dothideomycetes</taxon>
        <taxon>Pleosporomycetidae</taxon>
        <taxon>Mytilinidiales</taxon>
        <taxon>Mytilinidiaceae</taxon>
        <taxon>Lophium</taxon>
    </lineage>
</organism>
<dbReference type="Gene3D" id="3.40.50.720">
    <property type="entry name" value="NAD(P)-binding Rossmann-like Domain"/>
    <property type="match status" value="1"/>
</dbReference>
<evidence type="ECO:0000256" key="1">
    <source>
        <dbReference type="ARBA" id="ARBA00023589"/>
    </source>
</evidence>
<sequence length="351" mass="37923">MSNTKGTVLITGANGGLGAAFTSQFLASHEASLYTGLFSVRNPAKASTLQAILSKSANGKHHEAVALDISTLASVRAGAKAINDRVASGALPPIRALILNAAVQNTKGQSFTSEGLEENFAINYLSNFLLILLLLQIMDKENGRIVIISSWTHDPMDPRNNHITDESHKTIFTNIDALAKPPIEEKNDAGIMAVWAAGMRRYGMSKTLMAMLMPELQRRIDADPALSNISVLSVDPGGMATGIVRNSPLPIRIMLVYILPLFAPLMFLVEYFAPNGTLRRPSTSAKAVRRAAFDVTEPLGKYPKAVALNGFAVGAHQTAEVLDEKKQKELWAGSLKYAALKGEETVLKNWE</sequence>
<comment type="pathway">
    <text evidence="1">Steroid biosynthesis; zymosterol biosynthesis; zymosterol from lanosterol: step 5/6.</text>
</comment>
<dbReference type="Pfam" id="PF00106">
    <property type="entry name" value="adh_short"/>
    <property type="match status" value="1"/>
</dbReference>
<dbReference type="GO" id="GO:0005741">
    <property type="term" value="C:mitochondrial outer membrane"/>
    <property type="evidence" value="ECO:0007669"/>
    <property type="project" value="TreeGrafter"/>
</dbReference>
<dbReference type="PANTHER" id="PTHR43647">
    <property type="entry name" value="DEHYDROGENASE"/>
    <property type="match status" value="1"/>
</dbReference>
<dbReference type="Proteomes" id="UP000799750">
    <property type="component" value="Unassembled WGS sequence"/>
</dbReference>
<dbReference type="PRINTS" id="PR00081">
    <property type="entry name" value="GDHRDH"/>
</dbReference>
<dbReference type="AlphaFoldDB" id="A0A6A6RA45"/>
<dbReference type="GO" id="GO:0005789">
    <property type="term" value="C:endoplasmic reticulum membrane"/>
    <property type="evidence" value="ECO:0007669"/>
    <property type="project" value="TreeGrafter"/>
</dbReference>
<evidence type="ECO:0000313" key="4">
    <source>
        <dbReference type="EMBL" id="KAF2501705.1"/>
    </source>
</evidence>
<dbReference type="EMBL" id="MU004182">
    <property type="protein sequence ID" value="KAF2501705.1"/>
    <property type="molecule type" value="Genomic_DNA"/>
</dbReference>
<dbReference type="SUPFAM" id="SSF51735">
    <property type="entry name" value="NAD(P)-binding Rossmann-fold domains"/>
    <property type="match status" value="1"/>
</dbReference>